<comment type="cofactor">
    <cofactor evidence="1">
        <name>Mn(2+)</name>
        <dbReference type="ChEBI" id="CHEBI:29035"/>
    </cofactor>
</comment>
<comment type="cofactor">
    <cofactor evidence="2">
        <name>Mg(2+)</name>
        <dbReference type="ChEBI" id="CHEBI:18420"/>
    </cofactor>
</comment>
<keyword evidence="5" id="KW-0460">Magnesium</keyword>
<keyword evidence="4 9" id="KW-0378">Hydrolase</keyword>
<sequence length="343" mass="38175">MRNKAAIARLRAFKPPPFPLWDRLPVSRRAAVLMLLFADRRGDLRVVITMRAASLRSFSGHAALPGGKADTVEETPYQIARREAWEEIGLPMDDAKIPAPFRIEHLCYLPMSLARTELVVRPCIALLHTTEPPVPTGAIAAAAASSTHPTVEDSLIPRLDAKEVAAVFSAPFHNFLRAKDEQPPPLSSSQAAGKPKPLPAGKWYEGNWTQWHDEAWRLHFFYVPVTDQRVTKPRRRRDSGLAAIAEHGDEEQVAKEEEEEEEPERYKVWGMTARMIVDAATVAYGEEPEFEHNKHFGDEKMILMLDKLGRLGPKEKKVGGGSVDGEKPNGNEVKKAGEGVAKM</sequence>
<evidence type="ECO:0000256" key="5">
    <source>
        <dbReference type="ARBA" id="ARBA00022842"/>
    </source>
</evidence>
<feature type="region of interest" description="Disordered" evidence="7">
    <location>
        <begin position="313"/>
        <end position="343"/>
    </location>
</feature>
<dbReference type="Pfam" id="PF00293">
    <property type="entry name" value="NUDIX"/>
    <property type="match status" value="1"/>
</dbReference>
<evidence type="ECO:0000313" key="9">
    <source>
        <dbReference type="EMBL" id="KAK0618518.1"/>
    </source>
</evidence>
<dbReference type="Proteomes" id="UP001174934">
    <property type="component" value="Unassembled WGS sequence"/>
</dbReference>
<evidence type="ECO:0000256" key="2">
    <source>
        <dbReference type="ARBA" id="ARBA00001946"/>
    </source>
</evidence>
<evidence type="ECO:0000256" key="3">
    <source>
        <dbReference type="ARBA" id="ARBA00022723"/>
    </source>
</evidence>
<evidence type="ECO:0000256" key="6">
    <source>
        <dbReference type="ARBA" id="ARBA00023211"/>
    </source>
</evidence>
<dbReference type="PANTHER" id="PTHR12992:SF24">
    <property type="entry name" value="PEROXISOMAL COENZYME A DIPHOSPHATASE NUDT7"/>
    <property type="match status" value="1"/>
</dbReference>
<reference evidence="9" key="1">
    <citation type="submission" date="2023-06" db="EMBL/GenBank/DDBJ databases">
        <title>Genome-scale phylogeny and comparative genomics of the fungal order Sordariales.</title>
        <authorList>
            <consortium name="Lawrence Berkeley National Laboratory"/>
            <person name="Hensen N."/>
            <person name="Bonometti L."/>
            <person name="Westerberg I."/>
            <person name="Brannstrom I.O."/>
            <person name="Guillou S."/>
            <person name="Cros-Aarteil S."/>
            <person name="Calhoun S."/>
            <person name="Haridas S."/>
            <person name="Kuo A."/>
            <person name="Mondo S."/>
            <person name="Pangilinan J."/>
            <person name="Riley R."/>
            <person name="LaButti K."/>
            <person name="Andreopoulos B."/>
            <person name="Lipzen A."/>
            <person name="Chen C."/>
            <person name="Yanf M."/>
            <person name="Daum C."/>
            <person name="Ng V."/>
            <person name="Clum A."/>
            <person name="Steindorff A."/>
            <person name="Ohm R."/>
            <person name="Martin F."/>
            <person name="Silar P."/>
            <person name="Natvig D."/>
            <person name="Lalanne C."/>
            <person name="Gautier V."/>
            <person name="Ament-velasquez S.L."/>
            <person name="Kruys A."/>
            <person name="Hutchinson M.I."/>
            <person name="Powell A.J."/>
            <person name="Barry K."/>
            <person name="Miller A.N."/>
            <person name="Grigoriev I.V."/>
            <person name="Debuchy R."/>
            <person name="Gladieux P."/>
            <person name="Thoren M.H."/>
            <person name="Johannesson H."/>
        </authorList>
    </citation>
    <scope>NUCLEOTIDE SEQUENCE</scope>
    <source>
        <strain evidence="9">SMH3391-2</strain>
    </source>
</reference>
<dbReference type="GO" id="GO:0015938">
    <property type="term" value="P:coenzyme A catabolic process"/>
    <property type="evidence" value="ECO:0007669"/>
    <property type="project" value="TreeGrafter"/>
</dbReference>
<dbReference type="InterPro" id="IPR045121">
    <property type="entry name" value="CoAse"/>
</dbReference>
<dbReference type="InterPro" id="IPR015797">
    <property type="entry name" value="NUDIX_hydrolase-like_dom_sf"/>
</dbReference>
<dbReference type="EMBL" id="JAULSR010000005">
    <property type="protein sequence ID" value="KAK0618518.1"/>
    <property type="molecule type" value="Genomic_DNA"/>
</dbReference>
<comment type="caution">
    <text evidence="9">The sequence shown here is derived from an EMBL/GenBank/DDBJ whole genome shotgun (WGS) entry which is preliminary data.</text>
</comment>
<dbReference type="SUPFAM" id="SSF55811">
    <property type="entry name" value="Nudix"/>
    <property type="match status" value="1"/>
</dbReference>
<keyword evidence="3" id="KW-0479">Metal-binding</keyword>
<dbReference type="GO" id="GO:0010945">
    <property type="term" value="F:coenzyme A diphosphatase activity"/>
    <property type="evidence" value="ECO:0007669"/>
    <property type="project" value="InterPro"/>
</dbReference>
<dbReference type="CDD" id="cd03426">
    <property type="entry name" value="NUDIX_CoAse_Nudt7"/>
    <property type="match status" value="1"/>
</dbReference>
<feature type="compositionally biased region" description="Basic and acidic residues" evidence="7">
    <location>
        <begin position="246"/>
        <end position="255"/>
    </location>
</feature>
<keyword evidence="6" id="KW-0464">Manganese</keyword>
<accession>A0AA40BYS8</accession>
<dbReference type="AlphaFoldDB" id="A0AA40BYS8"/>
<organism evidence="9 10">
    <name type="scientific">Bombardia bombarda</name>
    <dbReference type="NCBI Taxonomy" id="252184"/>
    <lineage>
        <taxon>Eukaryota</taxon>
        <taxon>Fungi</taxon>
        <taxon>Dikarya</taxon>
        <taxon>Ascomycota</taxon>
        <taxon>Pezizomycotina</taxon>
        <taxon>Sordariomycetes</taxon>
        <taxon>Sordariomycetidae</taxon>
        <taxon>Sordariales</taxon>
        <taxon>Lasiosphaeriaceae</taxon>
        <taxon>Bombardia</taxon>
    </lineage>
</organism>
<dbReference type="Gene3D" id="3.90.79.10">
    <property type="entry name" value="Nucleoside Triphosphate Pyrophosphohydrolase"/>
    <property type="match status" value="1"/>
</dbReference>
<evidence type="ECO:0000256" key="7">
    <source>
        <dbReference type="SAM" id="MobiDB-lite"/>
    </source>
</evidence>
<feature type="region of interest" description="Disordered" evidence="7">
    <location>
        <begin position="178"/>
        <end position="199"/>
    </location>
</feature>
<keyword evidence="10" id="KW-1185">Reference proteome</keyword>
<feature type="region of interest" description="Disordered" evidence="7">
    <location>
        <begin position="233"/>
        <end position="264"/>
    </location>
</feature>
<dbReference type="InterPro" id="IPR000086">
    <property type="entry name" value="NUDIX_hydrolase_dom"/>
</dbReference>
<dbReference type="PANTHER" id="PTHR12992">
    <property type="entry name" value="NUDIX HYDROLASE"/>
    <property type="match status" value="1"/>
</dbReference>
<evidence type="ECO:0000313" key="10">
    <source>
        <dbReference type="Proteomes" id="UP001174934"/>
    </source>
</evidence>
<name>A0AA40BYS8_9PEZI</name>
<evidence type="ECO:0000256" key="1">
    <source>
        <dbReference type="ARBA" id="ARBA00001936"/>
    </source>
</evidence>
<feature type="compositionally biased region" description="Basic and acidic residues" evidence="7">
    <location>
        <begin position="313"/>
        <end position="337"/>
    </location>
</feature>
<evidence type="ECO:0000256" key="4">
    <source>
        <dbReference type="ARBA" id="ARBA00022801"/>
    </source>
</evidence>
<gene>
    <name evidence="9" type="ORF">B0T17DRAFT_496050</name>
</gene>
<proteinExistence type="predicted"/>
<protein>
    <submittedName>
        <fullName evidence="9">NUDIX hydrolase domain-like protein</fullName>
    </submittedName>
</protein>
<feature type="domain" description="Nudix hydrolase" evidence="8">
    <location>
        <begin position="27"/>
        <end position="192"/>
    </location>
</feature>
<evidence type="ECO:0000259" key="8">
    <source>
        <dbReference type="PROSITE" id="PS51462"/>
    </source>
</evidence>
<dbReference type="GO" id="GO:0046872">
    <property type="term" value="F:metal ion binding"/>
    <property type="evidence" value="ECO:0007669"/>
    <property type="project" value="UniProtKB-KW"/>
</dbReference>
<dbReference type="PROSITE" id="PS51462">
    <property type="entry name" value="NUDIX"/>
    <property type="match status" value="1"/>
</dbReference>